<dbReference type="Pfam" id="PF02321">
    <property type="entry name" value="OEP"/>
    <property type="match status" value="2"/>
</dbReference>
<evidence type="ECO:0000256" key="5">
    <source>
        <dbReference type="ARBA" id="ARBA00022692"/>
    </source>
</evidence>
<dbReference type="InterPro" id="IPR051906">
    <property type="entry name" value="TolC-like"/>
</dbReference>
<keyword evidence="9" id="KW-1185">Reference proteome</keyword>
<gene>
    <name evidence="8" type="ORF">GJV77_01485</name>
</gene>
<sequence>MYKHLYIGLLFLIGGITYTSAQSSELTLQQALQYALEHKAEAKQASLDIENSQYQIEEVRANALPHLNVEANLTNNPLIQEMPLTMGGQTQMIPFNKEWNSQASATLTQVLFNQAVFMGLKAARTAKEFYVINKELTDEQIIEKVSTTYYQVFQTKEMLRTFETTINSTTKIKEIIEGLYSNGLATKIDLDRTTVALSNLQAKKQQVMNAVELQQNALKFFMGMPLDTDLNFPDNTFTIDESIVLAENDVNNRTELHLLEKQKDLLYYKKKATLADYYPSLAAFGTMSYQGFGDDFVWGGKPSEGVFWTSNAVVGVSLKIPLFNGFETRAKVKQVNVELKKVDLQIADTKQALDLDFRNAQKSIENALITINIQKENVTLAKSILGNIQNNYKHGLATLTDLLNAENAFTEAENNYTNSLLDFKLAEIQLIKAKGNLSTLAE</sequence>
<dbReference type="Gene3D" id="1.20.1600.10">
    <property type="entry name" value="Outer membrane efflux proteins (OEP)"/>
    <property type="match status" value="1"/>
</dbReference>
<comment type="caution">
    <text evidence="8">The sequence shown here is derived from an EMBL/GenBank/DDBJ whole genome shotgun (WGS) entry which is preliminary data.</text>
</comment>
<evidence type="ECO:0000256" key="2">
    <source>
        <dbReference type="ARBA" id="ARBA00007613"/>
    </source>
</evidence>
<evidence type="ECO:0000313" key="9">
    <source>
        <dbReference type="Proteomes" id="UP000488936"/>
    </source>
</evidence>
<name>A0A7K1GI39_9FLAO</name>
<keyword evidence="5" id="KW-0812">Transmembrane</keyword>
<organism evidence="8 9">
    <name type="scientific">Myroides pelagicus</name>
    <dbReference type="NCBI Taxonomy" id="270914"/>
    <lineage>
        <taxon>Bacteria</taxon>
        <taxon>Pseudomonadati</taxon>
        <taxon>Bacteroidota</taxon>
        <taxon>Flavobacteriia</taxon>
        <taxon>Flavobacteriales</taxon>
        <taxon>Flavobacteriaceae</taxon>
        <taxon>Myroides</taxon>
    </lineage>
</organism>
<keyword evidence="3" id="KW-0813">Transport</keyword>
<dbReference type="PANTHER" id="PTHR30026:SF20">
    <property type="entry name" value="OUTER MEMBRANE PROTEIN TOLC"/>
    <property type="match status" value="1"/>
</dbReference>
<evidence type="ECO:0000313" key="8">
    <source>
        <dbReference type="EMBL" id="MTH28597.1"/>
    </source>
</evidence>
<dbReference type="InterPro" id="IPR003423">
    <property type="entry name" value="OMP_efflux"/>
</dbReference>
<proteinExistence type="inferred from homology"/>
<protein>
    <submittedName>
        <fullName evidence="8">TolC family protein</fullName>
    </submittedName>
</protein>
<keyword evidence="6" id="KW-0472">Membrane</keyword>
<dbReference type="EMBL" id="WMJY01000002">
    <property type="protein sequence ID" value="MTH28597.1"/>
    <property type="molecule type" value="Genomic_DNA"/>
</dbReference>
<dbReference type="AlphaFoldDB" id="A0A7K1GI39"/>
<evidence type="ECO:0000256" key="3">
    <source>
        <dbReference type="ARBA" id="ARBA00022448"/>
    </source>
</evidence>
<keyword evidence="4" id="KW-1134">Transmembrane beta strand</keyword>
<evidence type="ECO:0000256" key="1">
    <source>
        <dbReference type="ARBA" id="ARBA00004442"/>
    </source>
</evidence>
<dbReference type="PANTHER" id="PTHR30026">
    <property type="entry name" value="OUTER MEMBRANE PROTEIN TOLC"/>
    <property type="match status" value="1"/>
</dbReference>
<dbReference type="SUPFAM" id="SSF56954">
    <property type="entry name" value="Outer membrane efflux proteins (OEP)"/>
    <property type="match status" value="1"/>
</dbReference>
<dbReference type="RefSeq" id="WP_155034586.1">
    <property type="nucleotide sequence ID" value="NZ_JAYMMG010000002.1"/>
</dbReference>
<evidence type="ECO:0000256" key="4">
    <source>
        <dbReference type="ARBA" id="ARBA00022452"/>
    </source>
</evidence>
<accession>A0A7K1GI39</accession>
<dbReference type="OrthoDB" id="367883at2"/>
<evidence type="ECO:0000256" key="6">
    <source>
        <dbReference type="ARBA" id="ARBA00023136"/>
    </source>
</evidence>
<dbReference type="GO" id="GO:1990281">
    <property type="term" value="C:efflux pump complex"/>
    <property type="evidence" value="ECO:0007669"/>
    <property type="project" value="TreeGrafter"/>
</dbReference>
<comment type="subcellular location">
    <subcellularLocation>
        <location evidence="1">Cell outer membrane</location>
    </subcellularLocation>
</comment>
<dbReference type="GO" id="GO:0009279">
    <property type="term" value="C:cell outer membrane"/>
    <property type="evidence" value="ECO:0007669"/>
    <property type="project" value="UniProtKB-SubCell"/>
</dbReference>
<dbReference type="Proteomes" id="UP000488936">
    <property type="component" value="Unassembled WGS sequence"/>
</dbReference>
<dbReference type="GO" id="GO:0015288">
    <property type="term" value="F:porin activity"/>
    <property type="evidence" value="ECO:0007669"/>
    <property type="project" value="TreeGrafter"/>
</dbReference>
<keyword evidence="7" id="KW-0998">Cell outer membrane</keyword>
<comment type="similarity">
    <text evidence="2">Belongs to the outer membrane factor (OMF) (TC 1.B.17) family.</text>
</comment>
<reference evidence="8 9" key="1">
    <citation type="journal article" date="2006" name="Int. J. Syst. Evol. Microbiol.">
        <title>Myroides pelagicus sp. nov., isolated from seawater in Thailand.</title>
        <authorList>
            <person name="Yoon J."/>
            <person name="Maneerat S."/>
            <person name="Kawai F."/>
            <person name="Yokota A."/>
        </authorList>
    </citation>
    <scope>NUCLEOTIDE SEQUENCE [LARGE SCALE GENOMIC DNA]</scope>
    <source>
        <strain evidence="8 9">SM1T</strain>
    </source>
</reference>
<evidence type="ECO:0000256" key="7">
    <source>
        <dbReference type="ARBA" id="ARBA00023237"/>
    </source>
</evidence>
<dbReference type="GO" id="GO:0015562">
    <property type="term" value="F:efflux transmembrane transporter activity"/>
    <property type="evidence" value="ECO:0007669"/>
    <property type="project" value="InterPro"/>
</dbReference>